<organism evidence="1 2">
    <name type="scientific">Pyricularia oryzae</name>
    <name type="common">Rice blast fungus</name>
    <name type="synonym">Magnaporthe oryzae</name>
    <dbReference type="NCBI Taxonomy" id="318829"/>
    <lineage>
        <taxon>Eukaryota</taxon>
        <taxon>Fungi</taxon>
        <taxon>Dikarya</taxon>
        <taxon>Ascomycota</taxon>
        <taxon>Pezizomycotina</taxon>
        <taxon>Sordariomycetes</taxon>
        <taxon>Sordariomycetidae</taxon>
        <taxon>Magnaporthales</taxon>
        <taxon>Pyriculariaceae</taxon>
        <taxon>Pyricularia</taxon>
    </lineage>
</organism>
<accession>A0A4P7NVK4</accession>
<dbReference type="AlphaFoldDB" id="A0A4P7NVK4"/>
<name>A0A4P7NVK4_PYROR</name>
<proteinExistence type="predicted"/>
<evidence type="ECO:0000313" key="2">
    <source>
        <dbReference type="Proteomes" id="UP000294847"/>
    </source>
</evidence>
<sequence>NTKSAPADNNVWIRSRAAKNYKPGQRTPVLDKKPLCFPGVVPGSGLRSSRQPIALWAAPPYPLFLRAGQYGANVRGKPILLIAESQVPKIYTCCHYFAQCFYAASCWPRHFLEIPVLQASILGY</sequence>
<dbReference type="EMBL" id="CP034210">
    <property type="protein sequence ID" value="QBZ66617.1"/>
    <property type="molecule type" value="Genomic_DNA"/>
</dbReference>
<dbReference type="Proteomes" id="UP000294847">
    <property type="component" value="Chromosome 7"/>
</dbReference>
<protein>
    <submittedName>
        <fullName evidence="1">Uncharacterized protein</fullName>
    </submittedName>
</protein>
<evidence type="ECO:0000313" key="1">
    <source>
        <dbReference type="EMBL" id="QBZ66617.1"/>
    </source>
</evidence>
<gene>
    <name evidence="1" type="ORF">PoMZ_13600</name>
</gene>
<reference evidence="1 2" key="1">
    <citation type="journal article" date="2019" name="Mol. Biol. Evol.">
        <title>Blast fungal genomes show frequent chromosomal changes, gene gains and losses, and effector gene turnover.</title>
        <authorList>
            <person name="Gomez Luciano L.B."/>
            <person name="Jason Tsai I."/>
            <person name="Chuma I."/>
            <person name="Tosa Y."/>
            <person name="Chen Y.H."/>
            <person name="Li J.Y."/>
            <person name="Li M.Y."/>
            <person name="Jade Lu M.Y."/>
            <person name="Nakayashiki H."/>
            <person name="Li W.H."/>
        </authorList>
    </citation>
    <scope>NUCLEOTIDE SEQUENCE [LARGE SCALE GENOMIC DNA]</scope>
    <source>
        <strain evidence="1">MZ5-1-6</strain>
    </source>
</reference>
<feature type="non-terminal residue" evidence="1">
    <location>
        <position position="1"/>
    </location>
</feature>